<evidence type="ECO:0000313" key="2">
    <source>
        <dbReference type="Proteomes" id="UP001596116"/>
    </source>
</evidence>
<gene>
    <name evidence="1" type="ORF">ACFMB1_17550</name>
</gene>
<dbReference type="RefSeq" id="WP_379881238.1">
    <property type="nucleotide sequence ID" value="NZ_JBHPON010000003.1"/>
</dbReference>
<dbReference type="PANTHER" id="PTHR13812">
    <property type="entry name" value="KETIMINE REDUCTASE MU-CRYSTALLIN"/>
    <property type="match status" value="1"/>
</dbReference>
<dbReference type="SUPFAM" id="SSF51735">
    <property type="entry name" value="NAD(P)-binding Rossmann-fold domains"/>
    <property type="match status" value="1"/>
</dbReference>
<comment type="caution">
    <text evidence="1">The sequence shown here is derived from an EMBL/GenBank/DDBJ whole genome shotgun (WGS) entry which is preliminary data.</text>
</comment>
<dbReference type="EMBL" id="JBHPON010000003">
    <property type="protein sequence ID" value="MFC6037366.1"/>
    <property type="molecule type" value="Genomic_DNA"/>
</dbReference>
<evidence type="ECO:0000313" key="1">
    <source>
        <dbReference type="EMBL" id="MFC6037366.1"/>
    </source>
</evidence>
<dbReference type="InterPro" id="IPR003462">
    <property type="entry name" value="ODC_Mu_crystall"/>
</dbReference>
<reference evidence="1 2" key="1">
    <citation type="submission" date="2024-09" db="EMBL/GenBank/DDBJ databases">
        <authorList>
            <person name="Zhang Z.-H."/>
        </authorList>
    </citation>
    <scope>NUCLEOTIDE SEQUENCE [LARGE SCALE GENOMIC DNA]</scope>
    <source>
        <strain evidence="1 2">HHTR114</strain>
    </source>
</reference>
<keyword evidence="2" id="KW-1185">Reference proteome</keyword>
<proteinExistence type="predicted"/>
<dbReference type="Gene3D" id="3.30.1780.10">
    <property type="entry name" value="ornithine cyclodeaminase, domain 1"/>
    <property type="match status" value="1"/>
</dbReference>
<organism evidence="1 2">
    <name type="scientific">Hyphococcus aureus</name>
    <dbReference type="NCBI Taxonomy" id="2666033"/>
    <lineage>
        <taxon>Bacteria</taxon>
        <taxon>Pseudomonadati</taxon>
        <taxon>Pseudomonadota</taxon>
        <taxon>Alphaproteobacteria</taxon>
        <taxon>Parvularculales</taxon>
        <taxon>Parvularculaceae</taxon>
        <taxon>Hyphococcus</taxon>
    </lineage>
</organism>
<dbReference type="InterPro" id="IPR023401">
    <property type="entry name" value="ODC_N"/>
</dbReference>
<dbReference type="Proteomes" id="UP001596116">
    <property type="component" value="Unassembled WGS sequence"/>
</dbReference>
<dbReference type="Pfam" id="PF02423">
    <property type="entry name" value="OCD_Mu_crystall"/>
    <property type="match status" value="1"/>
</dbReference>
<dbReference type="PIRSF" id="PIRSF001439">
    <property type="entry name" value="CryM"/>
    <property type="match status" value="1"/>
</dbReference>
<accession>A0ABW1KZ57</accession>
<dbReference type="InterPro" id="IPR036291">
    <property type="entry name" value="NAD(P)-bd_dom_sf"/>
</dbReference>
<dbReference type="PANTHER" id="PTHR13812:SF19">
    <property type="entry name" value="KETIMINE REDUCTASE MU-CRYSTALLIN"/>
    <property type="match status" value="1"/>
</dbReference>
<sequence length="359" mass="39559">MLVISNEEIERIMTLADCLDPLKQAYIELERQEAVNRERTHTFFPVEDDRYPGFRYRFKSQEGANLASGVWALRITSDIAGVETLPSGEQRRRLIPAAPGKKYCGLVTLYSLRTLEPLCIIHDSVLQKWRVAATSALAIDKMARKNAKVAGLFGSGWQAGAHLEAMFHIRPDIEQLRVFSPTKANCERFVAEYKDRYDGRVVVAENRRDAVAGCDIVTCATAAMEPCFDGSWVEPGTHLTSITSPDETNERRELDDASFDKASRIAVTSVPIIKKVGQSDILGPVERGHIKFEDIAPIGDLLSGKVPGRESDDEVTIFANNTGMGLQFAAVGAFAFEAAKKAGVGHDVPTDLFLEETTP</sequence>
<name>A0ABW1KZ57_9PROT</name>
<protein>
    <submittedName>
        <fullName evidence="1">Ornithine cyclodeaminase family protein</fullName>
    </submittedName>
</protein>
<dbReference type="Gene3D" id="3.40.50.720">
    <property type="entry name" value="NAD(P)-binding Rossmann-like Domain"/>
    <property type="match status" value="1"/>
</dbReference>